<evidence type="ECO:0000256" key="3">
    <source>
        <dbReference type="ARBA" id="ARBA00022475"/>
    </source>
</evidence>
<feature type="transmembrane region" description="Helical" evidence="9">
    <location>
        <begin position="264"/>
        <end position="288"/>
    </location>
</feature>
<organism evidence="12 13">
    <name type="scientific">Anaerosphaera multitolerans</name>
    <dbReference type="NCBI Taxonomy" id="2487351"/>
    <lineage>
        <taxon>Bacteria</taxon>
        <taxon>Bacillati</taxon>
        <taxon>Bacillota</taxon>
        <taxon>Tissierellia</taxon>
        <taxon>Tissierellales</taxon>
        <taxon>Peptoniphilaceae</taxon>
        <taxon>Anaerosphaera</taxon>
    </lineage>
</organism>
<evidence type="ECO:0000256" key="1">
    <source>
        <dbReference type="ARBA" id="ARBA00004651"/>
    </source>
</evidence>
<evidence type="ECO:0000256" key="6">
    <source>
        <dbReference type="ARBA" id="ARBA00022840"/>
    </source>
</evidence>
<dbReference type="InterPro" id="IPR003439">
    <property type="entry name" value="ABC_transporter-like_ATP-bd"/>
</dbReference>
<dbReference type="InterPro" id="IPR039421">
    <property type="entry name" value="Type_1_exporter"/>
</dbReference>
<dbReference type="CDD" id="cd18547">
    <property type="entry name" value="ABC_6TM_Tm288_like"/>
    <property type="match status" value="1"/>
</dbReference>
<dbReference type="GO" id="GO:0015421">
    <property type="term" value="F:ABC-type oligopeptide transporter activity"/>
    <property type="evidence" value="ECO:0007669"/>
    <property type="project" value="TreeGrafter"/>
</dbReference>
<dbReference type="GO" id="GO:0005524">
    <property type="term" value="F:ATP binding"/>
    <property type="evidence" value="ECO:0007669"/>
    <property type="project" value="UniProtKB-KW"/>
</dbReference>
<keyword evidence="8 9" id="KW-0472">Membrane</keyword>
<evidence type="ECO:0000259" key="11">
    <source>
        <dbReference type="PROSITE" id="PS50929"/>
    </source>
</evidence>
<dbReference type="Pfam" id="PF00664">
    <property type="entry name" value="ABC_membrane"/>
    <property type="match status" value="1"/>
</dbReference>
<dbReference type="SMART" id="SM00382">
    <property type="entry name" value="AAA"/>
    <property type="match status" value="1"/>
</dbReference>
<dbReference type="SUPFAM" id="SSF52540">
    <property type="entry name" value="P-loop containing nucleoside triphosphate hydrolases"/>
    <property type="match status" value="1"/>
</dbReference>
<keyword evidence="13" id="KW-1185">Reference proteome</keyword>
<keyword evidence="2" id="KW-0813">Transport</keyword>
<evidence type="ECO:0000256" key="7">
    <source>
        <dbReference type="ARBA" id="ARBA00022989"/>
    </source>
</evidence>
<evidence type="ECO:0000256" key="2">
    <source>
        <dbReference type="ARBA" id="ARBA00022448"/>
    </source>
</evidence>
<evidence type="ECO:0000313" key="12">
    <source>
        <dbReference type="EMBL" id="RVU55687.1"/>
    </source>
</evidence>
<protein>
    <submittedName>
        <fullName evidence="12">ABC transporter ATP-binding protein</fullName>
    </submittedName>
</protein>
<dbReference type="InterPro" id="IPR011527">
    <property type="entry name" value="ABC1_TM_dom"/>
</dbReference>
<dbReference type="Pfam" id="PF00005">
    <property type="entry name" value="ABC_tran"/>
    <property type="match status" value="1"/>
</dbReference>
<feature type="transmembrane region" description="Helical" evidence="9">
    <location>
        <begin position="180"/>
        <end position="200"/>
    </location>
</feature>
<dbReference type="AlphaFoldDB" id="A0A437SA48"/>
<keyword evidence="3" id="KW-1003">Cell membrane</keyword>
<dbReference type="InterPro" id="IPR027417">
    <property type="entry name" value="P-loop_NTPase"/>
</dbReference>
<dbReference type="Proteomes" id="UP000288812">
    <property type="component" value="Unassembled WGS sequence"/>
</dbReference>
<dbReference type="Gene3D" id="3.40.50.300">
    <property type="entry name" value="P-loop containing nucleotide triphosphate hydrolases"/>
    <property type="match status" value="1"/>
</dbReference>
<dbReference type="Gene3D" id="1.20.1560.10">
    <property type="entry name" value="ABC transporter type 1, transmembrane domain"/>
    <property type="match status" value="1"/>
</dbReference>
<keyword evidence="7 9" id="KW-1133">Transmembrane helix</keyword>
<comment type="subcellular location">
    <subcellularLocation>
        <location evidence="1">Cell membrane</location>
        <topology evidence="1">Multi-pass membrane protein</topology>
    </subcellularLocation>
</comment>
<evidence type="ECO:0000256" key="5">
    <source>
        <dbReference type="ARBA" id="ARBA00022741"/>
    </source>
</evidence>
<sequence>MNQTKNPKKSKITSPENIKTIKRLLKFIFKQHPYKLVLVAFLVAISSTIGVVTSIFVKVLIDSYIIPMMSQSIPDFGPLIQIILTFAAIYCLGVVSSFFYTRIMVDVSEDILKKLRDELFEHLQSLPISYFDSNSHGDIMSRFTNDIQIIEQMVANSIPQVFSSILSFVAVISAMLYSSLILSVVALVSFILVLIVMNQIGGRSSKYFLRQQESLGKENGYIEEMIEGQKVIKVFSHEEKIVEGFDVINDELAKNTTYANMFSLILLPIVFSISNLQYAFTAVVGGLMAINGSYGISVGTIAAFLQLSRAFAGPIRNIAQQMNVIISAIAGANRVFKLLDEEPEDYSGEVSLVRINKDEYGNMEECVERTNMWAWKDESQNPPAYTELMGDIRFFNVNFSYDKKHNVLHDISLFAKPGQKLAFVGETGAGKTTITNLINRFYEIDSGTITYDGIDIKRIKKADLRRSLGMVLQDTHLFTGSIYYNLSYGRNHLDKEAVKDAAKKVQADNFIELLPESYDTIISGTSSDISQGQAQLLSIARTEVYDPPVLVLDEATSSIDSRTEMLVQEGMNRVMKNRTTFVIAHRLSTVRDADAIIVLSQGRIIERGSHDELLAQNGVYARLYTGGFEEGD</sequence>
<feature type="transmembrane region" description="Helical" evidence="9">
    <location>
        <begin position="153"/>
        <end position="174"/>
    </location>
</feature>
<feature type="domain" description="ABC transporter" evidence="10">
    <location>
        <begin position="392"/>
        <end position="626"/>
    </location>
</feature>
<name>A0A437SA48_9FIRM</name>
<evidence type="ECO:0000256" key="8">
    <source>
        <dbReference type="ARBA" id="ARBA00023136"/>
    </source>
</evidence>
<reference evidence="12 13" key="1">
    <citation type="submission" date="2018-11" db="EMBL/GenBank/DDBJ databases">
        <title>Genome sequencing and assembly of Anaerosphaera sp. nov., GS7-6-2.</title>
        <authorList>
            <person name="Rettenmaier R."/>
            <person name="Liebl W."/>
            <person name="Zverlov V."/>
        </authorList>
    </citation>
    <scope>NUCLEOTIDE SEQUENCE [LARGE SCALE GENOMIC DNA]</scope>
    <source>
        <strain evidence="12 13">GS7-6-2</strain>
    </source>
</reference>
<dbReference type="FunFam" id="3.40.50.300:FF:000287">
    <property type="entry name" value="Multidrug ABC transporter ATP-binding protein"/>
    <property type="match status" value="1"/>
</dbReference>
<dbReference type="RefSeq" id="WP_127722646.1">
    <property type="nucleotide sequence ID" value="NZ_RLIH01000001.1"/>
</dbReference>
<keyword evidence="5" id="KW-0547">Nucleotide-binding</keyword>
<comment type="caution">
    <text evidence="12">The sequence shown here is derived from an EMBL/GenBank/DDBJ whole genome shotgun (WGS) entry which is preliminary data.</text>
</comment>
<dbReference type="PANTHER" id="PTHR43394">
    <property type="entry name" value="ATP-DEPENDENT PERMEASE MDL1, MITOCHONDRIAL"/>
    <property type="match status" value="1"/>
</dbReference>
<dbReference type="PROSITE" id="PS50929">
    <property type="entry name" value="ABC_TM1F"/>
    <property type="match status" value="1"/>
</dbReference>
<accession>A0A437SA48</accession>
<dbReference type="CDD" id="cd03254">
    <property type="entry name" value="ABCC_Glucan_exporter_like"/>
    <property type="match status" value="1"/>
</dbReference>
<dbReference type="EMBL" id="RLIH01000001">
    <property type="protein sequence ID" value="RVU55687.1"/>
    <property type="molecule type" value="Genomic_DNA"/>
</dbReference>
<dbReference type="InterPro" id="IPR036640">
    <property type="entry name" value="ABC1_TM_sf"/>
</dbReference>
<dbReference type="GO" id="GO:0016887">
    <property type="term" value="F:ATP hydrolysis activity"/>
    <property type="evidence" value="ECO:0007669"/>
    <property type="project" value="InterPro"/>
</dbReference>
<dbReference type="InterPro" id="IPR003593">
    <property type="entry name" value="AAA+_ATPase"/>
</dbReference>
<proteinExistence type="predicted"/>
<dbReference type="GO" id="GO:0005886">
    <property type="term" value="C:plasma membrane"/>
    <property type="evidence" value="ECO:0007669"/>
    <property type="project" value="UniProtKB-SubCell"/>
</dbReference>
<feature type="transmembrane region" description="Helical" evidence="9">
    <location>
        <begin position="79"/>
        <end position="100"/>
    </location>
</feature>
<evidence type="ECO:0000259" key="10">
    <source>
        <dbReference type="PROSITE" id="PS50893"/>
    </source>
</evidence>
<keyword evidence="6 12" id="KW-0067">ATP-binding</keyword>
<dbReference type="FunFam" id="1.20.1560.10:FF:000011">
    <property type="entry name" value="Multidrug ABC transporter ATP-binding protein"/>
    <property type="match status" value="1"/>
</dbReference>
<dbReference type="SUPFAM" id="SSF90123">
    <property type="entry name" value="ABC transporter transmembrane region"/>
    <property type="match status" value="1"/>
</dbReference>
<dbReference type="OrthoDB" id="9762778at2"/>
<evidence type="ECO:0000256" key="9">
    <source>
        <dbReference type="SAM" id="Phobius"/>
    </source>
</evidence>
<evidence type="ECO:0000256" key="4">
    <source>
        <dbReference type="ARBA" id="ARBA00022692"/>
    </source>
</evidence>
<gene>
    <name evidence="12" type="ORF">EF514_00280</name>
</gene>
<dbReference type="PROSITE" id="PS50893">
    <property type="entry name" value="ABC_TRANSPORTER_2"/>
    <property type="match status" value="1"/>
</dbReference>
<feature type="transmembrane region" description="Helical" evidence="9">
    <location>
        <begin position="36"/>
        <end position="59"/>
    </location>
</feature>
<evidence type="ECO:0000313" key="13">
    <source>
        <dbReference type="Proteomes" id="UP000288812"/>
    </source>
</evidence>
<keyword evidence="4 9" id="KW-0812">Transmembrane</keyword>
<feature type="domain" description="ABC transmembrane type-1" evidence="11">
    <location>
        <begin position="37"/>
        <end position="327"/>
    </location>
</feature>
<dbReference type="PANTHER" id="PTHR43394:SF1">
    <property type="entry name" value="ATP-BINDING CASSETTE SUB-FAMILY B MEMBER 10, MITOCHONDRIAL"/>
    <property type="match status" value="1"/>
</dbReference>